<feature type="domain" description="Phosphatidate phosphatase APP1 catalytic" evidence="1">
    <location>
        <begin position="212"/>
        <end position="363"/>
    </location>
</feature>
<dbReference type="EMBL" id="MSFO01000006">
    <property type="protein sequence ID" value="PLB46859.1"/>
    <property type="molecule type" value="Genomic_DNA"/>
</dbReference>
<dbReference type="PANTHER" id="PTHR28208">
    <property type="entry name" value="PHOSPHATIDATE PHOSPHATASE APP1"/>
    <property type="match status" value="1"/>
</dbReference>
<dbReference type="GO" id="GO:0030479">
    <property type="term" value="C:actin cortical patch"/>
    <property type="evidence" value="ECO:0007669"/>
    <property type="project" value="TreeGrafter"/>
</dbReference>
<protein>
    <submittedName>
        <fullName evidence="2">Actin filament organization App1-like protein</fullName>
    </submittedName>
</protein>
<reference evidence="2 3" key="1">
    <citation type="submission" date="2016-12" db="EMBL/GenBank/DDBJ databases">
        <title>The genomes of Aspergillus section Nigri reveals drivers in fungal speciation.</title>
        <authorList>
            <consortium name="DOE Joint Genome Institute"/>
            <person name="Vesth T.C."/>
            <person name="Nybo J."/>
            <person name="Theobald S."/>
            <person name="Brandl J."/>
            <person name="Frisvad J.C."/>
            <person name="Nielsen K.F."/>
            <person name="Lyhne E.K."/>
            <person name="Kogle M.E."/>
            <person name="Kuo A."/>
            <person name="Riley R."/>
            <person name="Clum A."/>
            <person name="Nolan M."/>
            <person name="Lipzen A."/>
            <person name="Salamov A."/>
            <person name="Henrissat B."/>
            <person name="Wiebenga A."/>
            <person name="De Vries R.P."/>
            <person name="Grigoriev I.V."/>
            <person name="Mortensen U.H."/>
            <person name="Andersen M.R."/>
            <person name="Baker S.E."/>
        </authorList>
    </citation>
    <scope>NUCLEOTIDE SEQUENCE [LARGE SCALE GENOMIC DNA]</scope>
    <source>
        <strain evidence="2 3">IBT 23096</strain>
    </source>
</reference>
<evidence type="ECO:0000313" key="2">
    <source>
        <dbReference type="EMBL" id="PLB46859.1"/>
    </source>
</evidence>
<evidence type="ECO:0000259" key="1">
    <source>
        <dbReference type="Pfam" id="PF09949"/>
    </source>
</evidence>
<dbReference type="InterPro" id="IPR052935">
    <property type="entry name" value="Mg2+_PAP"/>
</dbReference>
<dbReference type="Proteomes" id="UP000234275">
    <property type="component" value="Unassembled WGS sequence"/>
</dbReference>
<keyword evidence="3" id="KW-1185">Reference proteome</keyword>
<evidence type="ECO:0000313" key="3">
    <source>
        <dbReference type="Proteomes" id="UP000234275"/>
    </source>
</evidence>
<dbReference type="AlphaFoldDB" id="A0A2I2G1V7"/>
<dbReference type="OrthoDB" id="414243at2759"/>
<dbReference type="STRING" id="1392250.A0A2I2G1V7"/>
<comment type="caution">
    <text evidence="2">The sequence shown here is derived from an EMBL/GenBank/DDBJ whole genome shotgun (WGS) entry which is preliminary data.</text>
</comment>
<dbReference type="InterPro" id="IPR019236">
    <property type="entry name" value="APP1_cat"/>
</dbReference>
<organism evidence="2 3">
    <name type="scientific">Aspergillus steynii IBT 23096</name>
    <dbReference type="NCBI Taxonomy" id="1392250"/>
    <lineage>
        <taxon>Eukaryota</taxon>
        <taxon>Fungi</taxon>
        <taxon>Dikarya</taxon>
        <taxon>Ascomycota</taxon>
        <taxon>Pezizomycotina</taxon>
        <taxon>Eurotiomycetes</taxon>
        <taxon>Eurotiomycetidae</taxon>
        <taxon>Eurotiales</taxon>
        <taxon>Aspergillaceae</taxon>
        <taxon>Aspergillus</taxon>
        <taxon>Aspergillus subgen. Circumdati</taxon>
    </lineage>
</organism>
<gene>
    <name evidence="2" type="ORF">P170DRAFT_448599</name>
</gene>
<name>A0A2I2G1V7_9EURO</name>
<proteinExistence type="predicted"/>
<accession>A0A2I2G1V7</accession>
<dbReference type="GO" id="GO:0008195">
    <property type="term" value="F:phosphatidate phosphatase activity"/>
    <property type="evidence" value="ECO:0007669"/>
    <property type="project" value="InterPro"/>
</dbReference>
<dbReference type="PANTHER" id="PTHR28208:SF1">
    <property type="entry name" value="FILAMENT ORGANIZATION PROTEIN APP1-LIKE, PUTATIVE (AFU_ORTHOLOGUE AFUA_1G06650)-RELATED"/>
    <property type="match status" value="1"/>
</dbReference>
<sequence length="413" mass="47294">MDGCTAVVERAGSSTSRNKDSQVIKKLERLGGRPWKREWHMLNLLTSFLWKQPSMQAADVHQHTVWLFDNTAYQRVTPKPAGQRRWHAEVVACIFEKDSRKDISKIVATIADLIGLDGEVGTERETRHRMAERLRPFLHHVASSHLMMLETPLPNNTALIRQIGPTDGSGITSQVVTLSNKHIADGSSLPSYLRGWGGNVSMNTVFAGPEGWLVISDIDDTIKYTKTSESTGILRTTFAEEPMPIAGMPELYSRIHRELAPAWFYLSASPYNLYPFLRGFIHDHFRPGTLILRDSSWMDVSELVKSFTVNTMEYKMDRIKKIRRWFPQRQVLCIGDSTQKDPEAYAEIYRKHPDWIQAIWIRKVTDIPHLEEKNSSERFEEAFQGIPGNVWEVFEQPDEVASLVDELKINNMT</sequence>
<dbReference type="VEuPathDB" id="FungiDB:P170DRAFT_448599"/>
<dbReference type="GeneID" id="36558676"/>
<dbReference type="RefSeq" id="XP_024702161.1">
    <property type="nucleotide sequence ID" value="XM_024850977.1"/>
</dbReference>
<dbReference type="Pfam" id="PF09949">
    <property type="entry name" value="APP1_cat"/>
    <property type="match status" value="1"/>
</dbReference>